<name>A0A4R3LVS1_9HYPH</name>
<dbReference type="RefSeq" id="WP_245504660.1">
    <property type="nucleotide sequence ID" value="NZ_SMAI01000006.1"/>
</dbReference>
<reference evidence="3 4" key="1">
    <citation type="submission" date="2019-03" db="EMBL/GenBank/DDBJ databases">
        <title>Genomic Encyclopedia of Type Strains, Phase IV (KMG-IV): sequencing the most valuable type-strain genomes for metagenomic binning, comparative biology and taxonomic classification.</title>
        <authorList>
            <person name="Goeker M."/>
        </authorList>
    </citation>
    <scope>NUCLEOTIDE SEQUENCE [LARGE SCALE GENOMIC DNA]</scope>
    <source>
        <strain evidence="3 4">DSM 9035</strain>
    </source>
</reference>
<evidence type="ECO:0000256" key="2">
    <source>
        <dbReference type="SAM" id="SignalP"/>
    </source>
</evidence>
<dbReference type="EMBL" id="SMAI01000006">
    <property type="protein sequence ID" value="TCT04664.1"/>
    <property type="molecule type" value="Genomic_DNA"/>
</dbReference>
<protein>
    <submittedName>
        <fullName evidence="3">Uncharacterized protein DUF3313</fullName>
    </submittedName>
</protein>
<evidence type="ECO:0000313" key="4">
    <source>
        <dbReference type="Proteomes" id="UP000294664"/>
    </source>
</evidence>
<dbReference type="Pfam" id="PF11769">
    <property type="entry name" value="DUF3313"/>
    <property type="match status" value="1"/>
</dbReference>
<evidence type="ECO:0000313" key="3">
    <source>
        <dbReference type="EMBL" id="TCT04664.1"/>
    </source>
</evidence>
<dbReference type="PROSITE" id="PS51257">
    <property type="entry name" value="PROKAR_LIPOPROTEIN"/>
    <property type="match status" value="1"/>
</dbReference>
<accession>A0A4R3LVS1</accession>
<feature type="region of interest" description="Disordered" evidence="1">
    <location>
        <begin position="269"/>
        <end position="293"/>
    </location>
</feature>
<organism evidence="3 4">
    <name type="scientific">Aquabacter spiritensis</name>
    <dbReference type="NCBI Taxonomy" id="933073"/>
    <lineage>
        <taxon>Bacteria</taxon>
        <taxon>Pseudomonadati</taxon>
        <taxon>Pseudomonadota</taxon>
        <taxon>Alphaproteobacteria</taxon>
        <taxon>Hyphomicrobiales</taxon>
        <taxon>Xanthobacteraceae</taxon>
        <taxon>Aquabacter</taxon>
    </lineage>
</organism>
<keyword evidence="4" id="KW-1185">Reference proteome</keyword>
<keyword evidence="2" id="KW-0732">Signal</keyword>
<proteinExistence type="predicted"/>
<sequence>MVTARNRLAGLLPILILPLLVAGCATAPLDEGGSLTSYGDLAQADGILTKSKLRIDKDAVLAAKTVRIVPTAFAAPARLTSITEEQRRLVSNAVDRSLCAGLSERFAVVSPAEPADLTVHAVITNMAPTDETAVAATKIASVAKSILLPGVPVPTPRLPIGLGSLSMEAEARGPGGRPEAAMVWGRGANMLSGSARVSRSGDAYELAGAFGEDFSKLLVTGENPFKSLSGPPSPERFQSWAGGAPKHAACEVFGREPGIAGLVSGAVGMPQEWTDKGGGSTSSAPETAGPNAR</sequence>
<dbReference type="AlphaFoldDB" id="A0A4R3LVS1"/>
<dbReference type="Proteomes" id="UP000294664">
    <property type="component" value="Unassembled WGS sequence"/>
</dbReference>
<feature type="chain" id="PRO_5020723469" evidence="2">
    <location>
        <begin position="28"/>
        <end position="293"/>
    </location>
</feature>
<feature type="signal peptide" evidence="2">
    <location>
        <begin position="1"/>
        <end position="27"/>
    </location>
</feature>
<dbReference type="InterPro" id="IPR021747">
    <property type="entry name" value="DUF3313"/>
</dbReference>
<evidence type="ECO:0000256" key="1">
    <source>
        <dbReference type="SAM" id="MobiDB-lite"/>
    </source>
</evidence>
<comment type="caution">
    <text evidence="3">The sequence shown here is derived from an EMBL/GenBank/DDBJ whole genome shotgun (WGS) entry which is preliminary data.</text>
</comment>
<gene>
    <name evidence="3" type="ORF">EDC64_10696</name>
</gene>